<protein>
    <recommendedName>
        <fullName evidence="3">beta-ketoacyl-[acyl-carrier-protein] synthase III</fullName>
        <ecNumber evidence="3">2.3.1.180</ecNumber>
    </recommendedName>
</protein>
<dbReference type="SUPFAM" id="SSF53901">
    <property type="entry name" value="Thiolase-like"/>
    <property type="match status" value="1"/>
</dbReference>
<dbReference type="InterPro" id="IPR013751">
    <property type="entry name" value="ACP_syn_III_N"/>
</dbReference>
<dbReference type="Gene3D" id="3.40.47.10">
    <property type="match status" value="1"/>
</dbReference>
<dbReference type="GO" id="GO:0004315">
    <property type="term" value="F:3-oxoacyl-[acyl-carrier-protein] synthase activity"/>
    <property type="evidence" value="ECO:0007669"/>
    <property type="project" value="InterPro"/>
</dbReference>
<evidence type="ECO:0000256" key="4">
    <source>
        <dbReference type="ARBA" id="ARBA00022490"/>
    </source>
</evidence>
<sequence>VKKSKITGIGFHVPKQLMTNQDLTSIMDTSDEWIQTRSGIEQRRWVQGDEAASDLAIPASIKAMEMAGVNPEDIDVVVVGTISGDYFFPGVSAQLQAELGLRNIAAFDIKAACSAFVYSLSIADQFIQTGQYTTALVVGAEAQTKFINKSTEGRDIAVLFGDGAGAAVLQVSDDESGILSTHLHCQGKDLKNLWMEGPGSSGDNQINKVTIEQAKRFEPYMNGREVFKNAVVRFPEVIHEALEKNNLSIDDISLIIPHQANLRIIQSVAKRMGVEQDKFYANIQRYGNTTAASIPIALCEAVEEEKVKEGDTIILAAFGAGYTWASAAIRW</sequence>
<dbReference type="PANTHER" id="PTHR43091">
    <property type="entry name" value="3-OXOACYL-[ACYL-CARRIER-PROTEIN] SYNTHASE"/>
    <property type="match status" value="1"/>
</dbReference>
<name>A0A381V341_9ZZZZ</name>
<evidence type="ECO:0000259" key="11">
    <source>
        <dbReference type="Pfam" id="PF08541"/>
    </source>
</evidence>
<dbReference type="InterPro" id="IPR004655">
    <property type="entry name" value="FabH"/>
</dbReference>
<evidence type="ECO:0000256" key="10">
    <source>
        <dbReference type="ARBA" id="ARBA00023315"/>
    </source>
</evidence>
<comment type="similarity">
    <text evidence="2">Belongs to the thiolase-like superfamily. FabH family.</text>
</comment>
<evidence type="ECO:0000256" key="2">
    <source>
        <dbReference type="ARBA" id="ARBA00008642"/>
    </source>
</evidence>
<proteinExistence type="inferred from homology"/>
<evidence type="ECO:0000259" key="12">
    <source>
        <dbReference type="Pfam" id="PF08545"/>
    </source>
</evidence>
<dbReference type="EC" id="2.3.1.180" evidence="3"/>
<dbReference type="FunFam" id="3.40.47.10:FF:000004">
    <property type="entry name" value="3-oxoacyl-[acyl-carrier-protein] synthase 3"/>
    <property type="match status" value="1"/>
</dbReference>
<dbReference type="InterPro" id="IPR013747">
    <property type="entry name" value="ACP_syn_III_C"/>
</dbReference>
<feature type="domain" description="Beta-ketoacyl-[acyl-carrier-protein] synthase III N-terminal" evidence="12">
    <location>
        <begin position="107"/>
        <end position="187"/>
    </location>
</feature>
<evidence type="ECO:0000256" key="7">
    <source>
        <dbReference type="ARBA" id="ARBA00022832"/>
    </source>
</evidence>
<keyword evidence="8" id="KW-0443">Lipid metabolism</keyword>
<dbReference type="GO" id="GO:0006633">
    <property type="term" value="P:fatty acid biosynthetic process"/>
    <property type="evidence" value="ECO:0007669"/>
    <property type="project" value="UniProtKB-KW"/>
</dbReference>
<dbReference type="NCBIfam" id="NF006829">
    <property type="entry name" value="PRK09352.1"/>
    <property type="match status" value="1"/>
</dbReference>
<evidence type="ECO:0000256" key="9">
    <source>
        <dbReference type="ARBA" id="ARBA00023160"/>
    </source>
</evidence>
<organism evidence="13">
    <name type="scientific">marine metagenome</name>
    <dbReference type="NCBI Taxonomy" id="408172"/>
    <lineage>
        <taxon>unclassified sequences</taxon>
        <taxon>metagenomes</taxon>
        <taxon>ecological metagenomes</taxon>
    </lineage>
</organism>
<dbReference type="GO" id="GO:0033818">
    <property type="term" value="F:beta-ketoacyl-acyl-carrier-protein synthase III activity"/>
    <property type="evidence" value="ECO:0007669"/>
    <property type="project" value="UniProtKB-EC"/>
</dbReference>
<evidence type="ECO:0000256" key="6">
    <source>
        <dbReference type="ARBA" id="ARBA00022679"/>
    </source>
</evidence>
<keyword evidence="6" id="KW-0808">Transferase</keyword>
<dbReference type="AlphaFoldDB" id="A0A381V341"/>
<dbReference type="HAMAP" id="MF_01815">
    <property type="entry name" value="FabH"/>
    <property type="match status" value="1"/>
</dbReference>
<dbReference type="Pfam" id="PF08541">
    <property type="entry name" value="ACP_syn_III_C"/>
    <property type="match status" value="1"/>
</dbReference>
<dbReference type="EMBL" id="UINC01007635">
    <property type="protein sequence ID" value="SVA34361.1"/>
    <property type="molecule type" value="Genomic_DNA"/>
</dbReference>
<comment type="pathway">
    <text evidence="1">Lipid metabolism; fatty acid biosynthesis.</text>
</comment>
<keyword evidence="5" id="KW-0444">Lipid biosynthesis</keyword>
<dbReference type="PANTHER" id="PTHR43091:SF2">
    <property type="entry name" value="BETA-KETOACYL-[ACYL-CARRIER-PROTEIN] SYNTHASE III 2"/>
    <property type="match status" value="1"/>
</dbReference>
<keyword evidence="7" id="KW-0276">Fatty acid metabolism</keyword>
<evidence type="ECO:0000313" key="13">
    <source>
        <dbReference type="EMBL" id="SVA34361.1"/>
    </source>
</evidence>
<feature type="non-terminal residue" evidence="13">
    <location>
        <position position="1"/>
    </location>
</feature>
<dbReference type="NCBIfam" id="TIGR00747">
    <property type="entry name" value="fabH"/>
    <property type="match status" value="1"/>
</dbReference>
<dbReference type="CDD" id="cd00830">
    <property type="entry name" value="KAS_III"/>
    <property type="match status" value="1"/>
</dbReference>
<keyword evidence="10" id="KW-0012">Acyltransferase</keyword>
<reference evidence="13" key="1">
    <citation type="submission" date="2018-05" db="EMBL/GenBank/DDBJ databases">
        <authorList>
            <person name="Lanie J.A."/>
            <person name="Ng W.-L."/>
            <person name="Kazmierczak K.M."/>
            <person name="Andrzejewski T.M."/>
            <person name="Davidsen T.M."/>
            <person name="Wayne K.J."/>
            <person name="Tettelin H."/>
            <person name="Glass J.I."/>
            <person name="Rusch D."/>
            <person name="Podicherti R."/>
            <person name="Tsui H.-C.T."/>
            <person name="Winkler M.E."/>
        </authorList>
    </citation>
    <scope>NUCLEOTIDE SEQUENCE</scope>
</reference>
<dbReference type="Pfam" id="PF08545">
    <property type="entry name" value="ACP_syn_III"/>
    <property type="match status" value="1"/>
</dbReference>
<evidence type="ECO:0000256" key="1">
    <source>
        <dbReference type="ARBA" id="ARBA00005194"/>
    </source>
</evidence>
<keyword evidence="9" id="KW-0275">Fatty acid biosynthesis</keyword>
<accession>A0A381V341</accession>
<feature type="domain" description="Beta-ketoacyl-[acyl-carrier-protein] synthase III C-terminal" evidence="11">
    <location>
        <begin position="242"/>
        <end position="331"/>
    </location>
</feature>
<evidence type="ECO:0000256" key="5">
    <source>
        <dbReference type="ARBA" id="ARBA00022516"/>
    </source>
</evidence>
<keyword evidence="4" id="KW-0963">Cytoplasm</keyword>
<evidence type="ECO:0000256" key="3">
    <source>
        <dbReference type="ARBA" id="ARBA00012333"/>
    </source>
</evidence>
<evidence type="ECO:0000256" key="8">
    <source>
        <dbReference type="ARBA" id="ARBA00023098"/>
    </source>
</evidence>
<gene>
    <name evidence="13" type="ORF">METZ01_LOCUS87215</name>
</gene>
<dbReference type="InterPro" id="IPR016039">
    <property type="entry name" value="Thiolase-like"/>
</dbReference>